<evidence type="ECO:0000256" key="1">
    <source>
        <dbReference type="SAM" id="SignalP"/>
    </source>
</evidence>
<proteinExistence type="predicted"/>
<gene>
    <name evidence="2" type="ORF">ABS768_13115</name>
</gene>
<dbReference type="RefSeq" id="WP_408075409.1">
    <property type="nucleotide sequence ID" value="NZ_JBELQB010000010.1"/>
</dbReference>
<keyword evidence="1" id="KW-0732">Signal</keyword>
<evidence type="ECO:0000313" key="2">
    <source>
        <dbReference type="EMBL" id="MFL9838448.1"/>
    </source>
</evidence>
<accession>A0ABW8YEI5</accession>
<evidence type="ECO:0000313" key="3">
    <source>
        <dbReference type="Proteomes" id="UP001629059"/>
    </source>
</evidence>
<name>A0ABW8YEI5_9FLAO</name>
<sequence length="326" mass="38105">MKKLLALPLLFLLFCCKAVQQPAVTLNTVHFNKFNDNQSLYQKLGINDPDALIVSVLIYSSWSWGKSTSYLAVLSDGRMFKYHHHVHSLQYEDELRSAEITDVQEKEKFLKLINATADINPDKLDIQVNEKGKKMLIYDAAQYEITLCRGSNVLELNSYAPYDFIKYGAIGKEDRQKLIDFADEMYFYNDLFRHIIYIEFDADEEGSSITEDKHKTEFKLLPAIRDDKFVYNPDKHKVKEVLFDDVKDKLLTKKKAVKSFEDYTQDKVDGFLKNTGNNPRMIAPSAYYYPSVYFSKIYLYKKTDEKKGLLYEVDWYCKAPKMAYEK</sequence>
<feature type="signal peptide" evidence="1">
    <location>
        <begin position="1"/>
        <end position="20"/>
    </location>
</feature>
<reference evidence="2 3" key="1">
    <citation type="submission" date="2024-06" db="EMBL/GenBank/DDBJ databases">
        <authorList>
            <person name="Kaempfer P."/>
            <person name="Viver T."/>
        </authorList>
    </citation>
    <scope>NUCLEOTIDE SEQUENCE [LARGE SCALE GENOMIC DNA]</scope>
    <source>
        <strain evidence="2 3">ST-75</strain>
    </source>
</reference>
<comment type="caution">
    <text evidence="2">The sequence shown here is derived from an EMBL/GenBank/DDBJ whole genome shotgun (WGS) entry which is preliminary data.</text>
</comment>
<organism evidence="2 3">
    <name type="scientific">Flavobacterium rhizophilum</name>
    <dbReference type="NCBI Taxonomy" id="3163296"/>
    <lineage>
        <taxon>Bacteria</taxon>
        <taxon>Pseudomonadati</taxon>
        <taxon>Bacteroidota</taxon>
        <taxon>Flavobacteriia</taxon>
        <taxon>Flavobacteriales</taxon>
        <taxon>Flavobacteriaceae</taxon>
        <taxon>Flavobacterium</taxon>
    </lineage>
</organism>
<protein>
    <submittedName>
        <fullName evidence="2">Uncharacterized protein</fullName>
    </submittedName>
</protein>
<feature type="chain" id="PRO_5047189148" evidence="1">
    <location>
        <begin position="21"/>
        <end position="326"/>
    </location>
</feature>
<dbReference type="Proteomes" id="UP001629059">
    <property type="component" value="Unassembled WGS sequence"/>
</dbReference>
<keyword evidence="3" id="KW-1185">Reference proteome</keyword>
<dbReference type="EMBL" id="JBELQB010000010">
    <property type="protein sequence ID" value="MFL9838448.1"/>
    <property type="molecule type" value="Genomic_DNA"/>
</dbReference>